<dbReference type="InterPro" id="IPR055235">
    <property type="entry name" value="ASD1_cat"/>
</dbReference>
<sequence>MASSKPNFDHIMVWLLVGAFTILRVCSAHNHNHSLTDNKYPSTSLSVDISRGRQIPPIFFGIFFEEINHAGAGGLWAELISNRGFEAGGRHIPSMISPWGAIGDEEAISIVTELSSCFKNNPVALRMDIHCDQTTCPPGGVGIYNPGYWGMNIEEGNGYKVVFHIKSTGPLDSVMSLVSEDGTQVLAFQRVTADAAKVKDWTKLEITLQARASYKNARFQFTTTQKGTIWLDQVSVMPNNTYKGHGFRTDLMEMLLNLKPRFLRFPGGCYVEGRLLSNAFRWKETVGPWEERPGHFGDVWNYWSDDGLGYLEYLQLAEDLGAEPVWVVNNGIGLQDQVDTHLIGPFVQEMLDSVEFAIGSPNSTWGSLRAKLGHPTPFNLRHIAFGNEGCDLKSYTGNYLKFYKALKKNYPNIKVISNCDATQKPLDHPADLYDFHRYTNDTDMLGLTHLFGKIRRDDPHAPKAFVSEYAVIYPQDKMKNGSFGGALAEAAFLLSLEQNSDVVEMVSYAPLFVNLNDRTVWNC</sequence>
<organism evidence="10 11">
    <name type="scientific">Spinacia oleracea</name>
    <name type="common">Spinach</name>
    <dbReference type="NCBI Taxonomy" id="3562"/>
    <lineage>
        <taxon>Eukaryota</taxon>
        <taxon>Viridiplantae</taxon>
        <taxon>Streptophyta</taxon>
        <taxon>Embryophyta</taxon>
        <taxon>Tracheophyta</taxon>
        <taxon>Spermatophyta</taxon>
        <taxon>Magnoliopsida</taxon>
        <taxon>eudicotyledons</taxon>
        <taxon>Gunneridae</taxon>
        <taxon>Pentapetalae</taxon>
        <taxon>Caryophyllales</taxon>
        <taxon>Chenopodiaceae</taxon>
        <taxon>Chenopodioideae</taxon>
        <taxon>Anserineae</taxon>
        <taxon>Spinacia</taxon>
    </lineage>
</organism>
<name>A0ABM3QNA2_SPIOL</name>
<evidence type="ECO:0000256" key="5">
    <source>
        <dbReference type="ARBA" id="ARBA00022801"/>
    </source>
</evidence>
<feature type="domain" description="Alpha-L-arabinofuranosidase C-terminal" evidence="8">
    <location>
        <begin position="468"/>
        <end position="519"/>
    </location>
</feature>
<evidence type="ECO:0000259" key="8">
    <source>
        <dbReference type="Pfam" id="PF06964"/>
    </source>
</evidence>
<keyword evidence="10" id="KW-1185">Reference proteome</keyword>
<evidence type="ECO:0000256" key="2">
    <source>
        <dbReference type="ARBA" id="ARBA00007186"/>
    </source>
</evidence>
<evidence type="ECO:0000256" key="4">
    <source>
        <dbReference type="ARBA" id="ARBA00022729"/>
    </source>
</evidence>
<dbReference type="Proteomes" id="UP000813463">
    <property type="component" value="Chromosome 5"/>
</dbReference>
<dbReference type="InterPro" id="IPR051563">
    <property type="entry name" value="Glycosyl_Hydrolase_51"/>
</dbReference>
<reference evidence="11" key="2">
    <citation type="submission" date="2025-08" db="UniProtKB">
        <authorList>
            <consortium name="RefSeq"/>
        </authorList>
    </citation>
    <scope>IDENTIFICATION</scope>
    <source>
        <tissue evidence="11">Leaf</tissue>
    </source>
</reference>
<keyword evidence="5" id="KW-0378">Hydrolase</keyword>
<feature type="signal peptide" evidence="7">
    <location>
        <begin position="1"/>
        <end position="28"/>
    </location>
</feature>
<dbReference type="Gene3D" id="3.20.20.80">
    <property type="entry name" value="Glycosidases"/>
    <property type="match status" value="1"/>
</dbReference>
<dbReference type="SUPFAM" id="SSF51445">
    <property type="entry name" value="(Trans)glycosidases"/>
    <property type="match status" value="1"/>
</dbReference>
<dbReference type="Pfam" id="PF22848">
    <property type="entry name" value="ASD1_dom"/>
    <property type="match status" value="1"/>
</dbReference>
<protein>
    <recommendedName>
        <fullName evidence="3">non-reducing end alpha-L-arabinofuranosidase</fullName>
        <ecNumber evidence="3">3.2.1.55</ecNumber>
    </recommendedName>
</protein>
<dbReference type="GeneID" id="110794500"/>
<feature type="domain" description="Alpha-L-arabinofuranosidase 1 catalytic" evidence="9">
    <location>
        <begin position="255"/>
        <end position="456"/>
    </location>
</feature>
<evidence type="ECO:0000313" key="11">
    <source>
        <dbReference type="RefSeq" id="XP_056684840.1"/>
    </source>
</evidence>
<dbReference type="InterPro" id="IPR010720">
    <property type="entry name" value="Alpha-L-AF_C"/>
</dbReference>
<dbReference type="PANTHER" id="PTHR31776:SF0">
    <property type="entry name" value="ALPHA-L-ARABINOFURANOSIDASE 1"/>
    <property type="match status" value="1"/>
</dbReference>
<dbReference type="SUPFAM" id="SSF49785">
    <property type="entry name" value="Galactose-binding domain-like"/>
    <property type="match status" value="1"/>
</dbReference>
<reference evidence="10" key="1">
    <citation type="journal article" date="2021" name="Nat. Commun.">
        <title>Genomic analyses provide insights into spinach domestication and the genetic basis of agronomic traits.</title>
        <authorList>
            <person name="Cai X."/>
            <person name="Sun X."/>
            <person name="Xu C."/>
            <person name="Sun H."/>
            <person name="Wang X."/>
            <person name="Ge C."/>
            <person name="Zhang Z."/>
            <person name="Wang Q."/>
            <person name="Fei Z."/>
            <person name="Jiao C."/>
            <person name="Wang Q."/>
        </authorList>
    </citation>
    <scope>NUCLEOTIDE SEQUENCE [LARGE SCALE GENOMIC DNA]</scope>
    <source>
        <strain evidence="10">cv. Varoflay</strain>
    </source>
</reference>
<keyword evidence="4 7" id="KW-0732">Signal</keyword>
<dbReference type="InterPro" id="IPR017853">
    <property type="entry name" value="GH"/>
</dbReference>
<dbReference type="EC" id="3.2.1.55" evidence="3"/>
<keyword evidence="6" id="KW-0325">Glycoprotein</keyword>
<dbReference type="Pfam" id="PF06964">
    <property type="entry name" value="Alpha-L-AF_C"/>
    <property type="match status" value="1"/>
</dbReference>
<proteinExistence type="inferred from homology"/>
<dbReference type="PANTHER" id="PTHR31776">
    <property type="entry name" value="ALPHA-L-ARABINOFURANOSIDASE 1"/>
    <property type="match status" value="1"/>
</dbReference>
<dbReference type="InterPro" id="IPR008979">
    <property type="entry name" value="Galactose-bd-like_sf"/>
</dbReference>
<feature type="chain" id="PRO_5046136598" description="non-reducing end alpha-L-arabinofuranosidase" evidence="7">
    <location>
        <begin position="29"/>
        <end position="523"/>
    </location>
</feature>
<evidence type="ECO:0000313" key="10">
    <source>
        <dbReference type="Proteomes" id="UP000813463"/>
    </source>
</evidence>
<evidence type="ECO:0000256" key="7">
    <source>
        <dbReference type="SAM" id="SignalP"/>
    </source>
</evidence>
<dbReference type="RefSeq" id="XP_056684840.1">
    <property type="nucleotide sequence ID" value="XM_056828862.1"/>
</dbReference>
<evidence type="ECO:0000256" key="1">
    <source>
        <dbReference type="ARBA" id="ARBA00001462"/>
    </source>
</evidence>
<evidence type="ECO:0000256" key="3">
    <source>
        <dbReference type="ARBA" id="ARBA00012670"/>
    </source>
</evidence>
<comment type="catalytic activity">
    <reaction evidence="1">
        <text>Hydrolysis of terminal non-reducing alpha-L-arabinofuranoside residues in alpha-L-arabinosides.</text>
        <dbReference type="EC" id="3.2.1.55"/>
    </reaction>
</comment>
<comment type="similarity">
    <text evidence="2">Belongs to the glycosyl hydrolase 51 family.</text>
</comment>
<evidence type="ECO:0000256" key="6">
    <source>
        <dbReference type="ARBA" id="ARBA00023180"/>
    </source>
</evidence>
<gene>
    <name evidence="11" type="primary">LOC110794500</name>
</gene>
<evidence type="ECO:0000259" key="9">
    <source>
        <dbReference type="Pfam" id="PF22848"/>
    </source>
</evidence>
<accession>A0ABM3QNA2</accession>